<dbReference type="PIRSF" id="PIRSF016481">
    <property type="entry name" value="Pilus_assembly_PilP"/>
    <property type="match status" value="1"/>
</dbReference>
<evidence type="ECO:0000313" key="2">
    <source>
        <dbReference type="EMBL" id="HEB97360.1"/>
    </source>
</evidence>
<name>A0A831RMR4_9GAMM</name>
<feature type="region of interest" description="Disordered" evidence="1">
    <location>
        <begin position="64"/>
        <end position="95"/>
    </location>
</feature>
<evidence type="ECO:0000256" key="1">
    <source>
        <dbReference type="SAM" id="MobiDB-lite"/>
    </source>
</evidence>
<reference evidence="2" key="1">
    <citation type="journal article" date="2020" name="mSystems">
        <title>Genome- and Community-Level Interaction Insights into Carbon Utilization and Element Cycling Functions of Hydrothermarchaeota in Hydrothermal Sediment.</title>
        <authorList>
            <person name="Zhou Z."/>
            <person name="Liu Y."/>
            <person name="Xu W."/>
            <person name="Pan J."/>
            <person name="Luo Z.H."/>
            <person name="Li M."/>
        </authorList>
    </citation>
    <scope>NUCLEOTIDE SEQUENCE [LARGE SCALE GENOMIC DNA]</scope>
    <source>
        <strain evidence="2">HyVt-443</strain>
    </source>
</reference>
<dbReference type="Proteomes" id="UP000886251">
    <property type="component" value="Unassembled WGS sequence"/>
</dbReference>
<dbReference type="InterPro" id="IPR007446">
    <property type="entry name" value="PilP"/>
</dbReference>
<gene>
    <name evidence="2" type="ORF">ENI96_13140</name>
</gene>
<proteinExistence type="predicted"/>
<sequence length="181" mass="20217">MSIGTSTPVRLLFTLALSGLLTGCFTQDMSDLRRYVDEVKARKQGYIEPLPEIKQVETFAYVPGDRRSPFVPSSQGEEETQKPSSNGIAPDPNRRKEELENYSLDSLRMVGTLKQGDVMWALVQTSDSTIYRVKAGNYMGRNHGQITRIDENDIELTEIVPDGQGGYLERQASLALKEDQG</sequence>
<protein>
    <submittedName>
        <fullName evidence="2">Pilus assembly protein PilP</fullName>
    </submittedName>
</protein>
<dbReference type="Pfam" id="PF04351">
    <property type="entry name" value="PilP"/>
    <property type="match status" value="1"/>
</dbReference>
<accession>A0A831RMR4</accession>
<dbReference type="EMBL" id="DRKP01000163">
    <property type="protein sequence ID" value="HEB97360.1"/>
    <property type="molecule type" value="Genomic_DNA"/>
</dbReference>
<dbReference type="AlphaFoldDB" id="A0A831RMR4"/>
<organism evidence="2">
    <name type="scientific">Sedimenticola thiotaurini</name>
    <dbReference type="NCBI Taxonomy" id="1543721"/>
    <lineage>
        <taxon>Bacteria</taxon>
        <taxon>Pseudomonadati</taxon>
        <taxon>Pseudomonadota</taxon>
        <taxon>Gammaproteobacteria</taxon>
        <taxon>Chromatiales</taxon>
        <taxon>Sedimenticolaceae</taxon>
        <taxon>Sedimenticola</taxon>
    </lineage>
</organism>
<comment type="caution">
    <text evidence="2">The sequence shown here is derived from an EMBL/GenBank/DDBJ whole genome shotgun (WGS) entry which is preliminary data.</text>
</comment>
<dbReference type="Gene3D" id="2.30.30.830">
    <property type="match status" value="1"/>
</dbReference>